<evidence type="ECO:0000256" key="2">
    <source>
        <dbReference type="SAM" id="SignalP"/>
    </source>
</evidence>
<keyword evidence="1 2" id="KW-0732">Signal</keyword>
<dbReference type="NCBIfam" id="TIGR04183">
    <property type="entry name" value="Por_Secre_tail"/>
    <property type="match status" value="1"/>
</dbReference>
<dbReference type="RefSeq" id="WP_278021530.1">
    <property type="nucleotide sequence ID" value="NZ_BAABDT010000004.1"/>
</dbReference>
<evidence type="ECO:0000313" key="4">
    <source>
        <dbReference type="EMBL" id="GAA3738931.1"/>
    </source>
</evidence>
<evidence type="ECO:0000256" key="1">
    <source>
        <dbReference type="ARBA" id="ARBA00022729"/>
    </source>
</evidence>
<gene>
    <name evidence="4" type="ORF">GCM10022422_23010</name>
</gene>
<reference evidence="5" key="1">
    <citation type="journal article" date="2019" name="Int. J. Syst. Evol. Microbiol.">
        <title>The Global Catalogue of Microorganisms (GCM) 10K type strain sequencing project: providing services to taxonomists for standard genome sequencing and annotation.</title>
        <authorList>
            <consortium name="The Broad Institute Genomics Platform"/>
            <consortium name="The Broad Institute Genome Sequencing Center for Infectious Disease"/>
            <person name="Wu L."/>
            <person name="Ma J."/>
        </authorList>
    </citation>
    <scope>NUCLEOTIDE SEQUENCE [LARGE SCALE GENOMIC DNA]</scope>
    <source>
        <strain evidence="5">JCM 17336</strain>
    </source>
</reference>
<feature type="signal peptide" evidence="2">
    <location>
        <begin position="1"/>
        <end position="22"/>
    </location>
</feature>
<accession>A0ABP7FG66</accession>
<comment type="caution">
    <text evidence="4">The sequence shown here is derived from an EMBL/GenBank/DDBJ whole genome shotgun (WGS) entry which is preliminary data.</text>
</comment>
<feature type="domain" description="Secretion system C-terminal sorting" evidence="3">
    <location>
        <begin position="241"/>
        <end position="307"/>
    </location>
</feature>
<feature type="chain" id="PRO_5046341993" description="Secretion system C-terminal sorting domain-containing protein" evidence="2">
    <location>
        <begin position="23"/>
        <end position="310"/>
    </location>
</feature>
<protein>
    <recommendedName>
        <fullName evidence="3">Secretion system C-terminal sorting domain-containing protein</fullName>
    </recommendedName>
</protein>
<evidence type="ECO:0000259" key="3">
    <source>
        <dbReference type="Pfam" id="PF18962"/>
    </source>
</evidence>
<dbReference type="EMBL" id="BAABDT010000004">
    <property type="protein sequence ID" value="GAA3738931.1"/>
    <property type="molecule type" value="Genomic_DNA"/>
</dbReference>
<dbReference type="Pfam" id="PF18962">
    <property type="entry name" value="Por_Secre_tail"/>
    <property type="match status" value="1"/>
</dbReference>
<dbReference type="InterPro" id="IPR026444">
    <property type="entry name" value="Secre_tail"/>
</dbReference>
<sequence length="310" mass="33282">MKNFTFLIVFLFLAVFNANSQATSSGSTLTISNVAGTVIYYEHNINLAGGYINSSGAGAPLNTPIKIKISSAGTSINPYFVTGELNGECDSYLAGSMNATNTEFITTLNNCCNSVAEGFANGLRFEIPIKCTTPVQGSCITYNFSSVCNLYCASFYLQTNNAICKTKNYTAQIGFTDGTSTTITINFNANNTVFCFVKPISGILSSSFAGCNACNSGPSPERIAATADETESESKYEIIVSPNPTTSVLNFTGKNLGKYVISLFDSEGRVLIKDAKITSEINVEKFIKGIYVYVITDQNGFKQEGKIIKD</sequence>
<organism evidence="4 5">
    <name type="scientific">Flavobacterium ginsengisoli</name>
    <dbReference type="NCBI Taxonomy" id="871694"/>
    <lineage>
        <taxon>Bacteria</taxon>
        <taxon>Pseudomonadati</taxon>
        <taxon>Bacteroidota</taxon>
        <taxon>Flavobacteriia</taxon>
        <taxon>Flavobacteriales</taxon>
        <taxon>Flavobacteriaceae</taxon>
        <taxon>Flavobacterium</taxon>
    </lineage>
</organism>
<proteinExistence type="predicted"/>
<keyword evidence="5" id="KW-1185">Reference proteome</keyword>
<name>A0ABP7FG66_9FLAO</name>
<evidence type="ECO:0000313" key="5">
    <source>
        <dbReference type="Proteomes" id="UP001501367"/>
    </source>
</evidence>
<dbReference type="Proteomes" id="UP001501367">
    <property type="component" value="Unassembled WGS sequence"/>
</dbReference>